<dbReference type="SUPFAM" id="SSF49373">
    <property type="entry name" value="Invasin/intimin cell-adhesion fragments"/>
    <property type="match status" value="1"/>
</dbReference>
<dbReference type="InterPro" id="IPR013783">
    <property type="entry name" value="Ig-like_fold"/>
</dbReference>
<dbReference type="SMART" id="SM00060">
    <property type="entry name" value="FN3"/>
    <property type="match status" value="6"/>
</dbReference>
<accession>A0A3T1CYG8</accession>
<dbReference type="KEGG" id="cohn:KCTCHS21_02180"/>
<dbReference type="InterPro" id="IPR003961">
    <property type="entry name" value="FN3_dom"/>
</dbReference>
<dbReference type="PROSITE" id="PS51272">
    <property type="entry name" value="SLH"/>
    <property type="match status" value="3"/>
</dbReference>
<dbReference type="InterPro" id="IPR050964">
    <property type="entry name" value="Striated_Muscle_Regulatory"/>
</dbReference>
<evidence type="ECO:0000256" key="3">
    <source>
        <dbReference type="SAM" id="SignalP"/>
    </source>
</evidence>
<dbReference type="Proteomes" id="UP000289856">
    <property type="component" value="Chromosome"/>
</dbReference>
<dbReference type="Gene3D" id="2.60.40.1080">
    <property type="match status" value="1"/>
</dbReference>
<dbReference type="PANTHER" id="PTHR13817:SF73">
    <property type="entry name" value="FIBRONECTIN TYPE-III DOMAIN-CONTAINING PROTEIN"/>
    <property type="match status" value="1"/>
</dbReference>
<evidence type="ECO:0000256" key="2">
    <source>
        <dbReference type="SAM" id="MobiDB-lite"/>
    </source>
</evidence>
<feature type="domain" description="SLH" evidence="5">
    <location>
        <begin position="1356"/>
        <end position="1416"/>
    </location>
</feature>
<dbReference type="SUPFAM" id="SSF49265">
    <property type="entry name" value="Fibronectin type III"/>
    <property type="match status" value="3"/>
</dbReference>
<feature type="compositionally biased region" description="Polar residues" evidence="2">
    <location>
        <begin position="1213"/>
        <end position="1228"/>
    </location>
</feature>
<sequence length="1536" mass="156604">MKKTKWLSYVLTAALGLNLFAVVAPPVSAADVVQTELDISKGDIVIDKDAVTVNKVAVAYNPNGYVIKGKASTTSATITIKGGVEHNITLDTLTNDRTTTNSNASGSALVLAGTGTKVNLLLKATSSLSTSSNGKAGINVPPGTELVINTVDGNDTPKLIVKSAGTAAAIGGNDNESAGKITINHGTIDASFSSGGATAAVIGGGKGGQGGTIVINGGVITATQDINNNTGAAIGGGNVNSPYPDWVDKLKPDTSVTINGGTIITKVKNNPSFDSIGMGYANTKLEENTARTKVVVNGGNIYTTNASSNGVSLLYNRVPVNSDGVSVYATSIKVDPALTSGAAVTVKYADTTLDTTLQGSSGSVYLFLPVGTIPVEITNKSNGKTHFGKVKTTTATAATPGISSYPFSAGTVSRLIGSTAPKVSVLSNADNGISSGRFFYGANVTLSVTNLDDIVNKSDYPLVFGTDFTVEWYRGTGNNPARIDTNNPAQVTVNLGQGEVIRAKLVAIDPLVSPATKLDASSTNFSDSLIADWQRRTLGFQDLKSGYPFGASGTVIAKASAGSDAITYASSDSSILSVDASTGAWTAHKLGSATITASISENATDKLSAAAVSQVVEVTPIIPLAPVQVSAVPGDQQAEVSFVVTPNKDGSANTGYTVTAWNDENVAGTGTGTKSPIIVTGLTNGKSYTFTVVAKNAVGNSLVSTASAAVTPVGVPNAPTGVTATAGKGQATVEFIASLDNGSEITLYTVTAWDDVTAVGTGTGVASPITITGLTNGKSYTFTVVAKNAVGSSLVSTASAAVTPVGVPNAPTGVTATAGNGQATVEFTAPSDNGSEITLYTVTAWNNGTQAGTGTGAASPITVTGLTNGKSYTFKVVATNAVGNSLGSEASAAVTPIVTETPAAIPNAPTGVTAKAGNGQATVEFTVPSNNGSAITHYTVTAWNNGAKAATKTGTTNQITVSGLTNGTSYTFKVVATNAVGDSLESAASEAVTPTDVTETPATVPNAPTGVTATAGNGQATVKFTVPLDNGSAITHYTVTAWNNGAKAATKTGTTNQITVTGLANGTSYTFNVVATNAVGDSLESAASEAVTPTDVTETPAAVPNAPTGVTATAGNGQATVSFTVPSDNGSEITHYTVTAWNNGAKTATKTGTTSQITVTELTNGTSYTFTVVATNAVGASTQSAASNVVTPTGDTGVFIPSPPIVDDKGKNDNQSVRNETDIPSNQSGSLQLNQEVWVTVPSGTADKPLKIKVEKLTGATDLVADKETLASPIYELTKNFAENFSQNITLKFAFDTSVLKDDAHTVSVFYYDETARRWVEIGGGIVNNGFITINVNHFTKFAVFVVAKNTEPVEPGVPQFTDLEGHWAVNAIKQAVAKGFVNGYANGQFKPNGHITRAEFIAILVRVLNLQTEGAQLSLTDTDKISKWAVKPIAQAVEAKLITGYSDGSFRPNEQITRAEIVTIIARAFNLKIKEGVASSGFADDRLIPAWAKGAAEAAREKGIVSGRSGNQFAPNDPATRAEVIVILLNALGSK</sequence>
<feature type="domain" description="Fibronectin type-III" evidence="4">
    <location>
        <begin position="1004"/>
        <end position="1095"/>
    </location>
</feature>
<feature type="domain" description="SLH" evidence="5">
    <location>
        <begin position="1483"/>
        <end position="1536"/>
    </location>
</feature>
<evidence type="ECO:0000256" key="1">
    <source>
        <dbReference type="ARBA" id="ARBA00022737"/>
    </source>
</evidence>
<feature type="domain" description="Fibronectin type-III" evidence="4">
    <location>
        <begin position="1103"/>
        <end position="1194"/>
    </location>
</feature>
<reference evidence="6 7" key="1">
    <citation type="submission" date="2019-01" db="EMBL/GenBank/DDBJ databases">
        <title>Complete genome sequence of Cohnella hallensis HS21 isolated from Korean fir (Abies koreana) rhizospheric soil.</title>
        <authorList>
            <person name="Jiang L."/>
            <person name="Kang S.W."/>
            <person name="Kim S."/>
            <person name="Jung J."/>
            <person name="Kim C.Y."/>
            <person name="Kim D.H."/>
            <person name="Kim S.W."/>
            <person name="Lee J."/>
        </authorList>
    </citation>
    <scope>NUCLEOTIDE SEQUENCE [LARGE SCALE GENOMIC DNA]</scope>
    <source>
        <strain evidence="6 7">HS21</strain>
    </source>
</reference>
<organism evidence="6 7">
    <name type="scientific">Cohnella abietis</name>
    <dbReference type="NCBI Taxonomy" id="2507935"/>
    <lineage>
        <taxon>Bacteria</taxon>
        <taxon>Bacillati</taxon>
        <taxon>Bacillota</taxon>
        <taxon>Bacilli</taxon>
        <taxon>Bacillales</taxon>
        <taxon>Paenibacillaceae</taxon>
        <taxon>Cohnella</taxon>
    </lineage>
</organism>
<dbReference type="EMBL" id="AP019400">
    <property type="protein sequence ID" value="BBI30819.1"/>
    <property type="molecule type" value="Genomic_DNA"/>
</dbReference>
<feature type="domain" description="Fibronectin type-III" evidence="4">
    <location>
        <begin position="905"/>
        <end position="996"/>
    </location>
</feature>
<proteinExistence type="predicted"/>
<dbReference type="OrthoDB" id="504962at2"/>
<dbReference type="PANTHER" id="PTHR13817">
    <property type="entry name" value="TITIN"/>
    <property type="match status" value="1"/>
</dbReference>
<dbReference type="InterPro" id="IPR036116">
    <property type="entry name" value="FN3_sf"/>
</dbReference>
<protein>
    <submittedName>
        <fullName evidence="6">Uncharacterized protein</fullName>
    </submittedName>
</protein>
<feature type="domain" description="Fibronectin type-III" evidence="4">
    <location>
        <begin position="807"/>
        <end position="904"/>
    </location>
</feature>
<keyword evidence="3" id="KW-0732">Signal</keyword>
<dbReference type="CDD" id="cd00063">
    <property type="entry name" value="FN3"/>
    <property type="match status" value="6"/>
</dbReference>
<dbReference type="Pfam" id="PF00041">
    <property type="entry name" value="fn3"/>
    <property type="match status" value="6"/>
</dbReference>
<feature type="domain" description="SLH" evidence="5">
    <location>
        <begin position="1417"/>
        <end position="1480"/>
    </location>
</feature>
<keyword evidence="7" id="KW-1185">Reference proteome</keyword>
<gene>
    <name evidence="6" type="ORF">KCTCHS21_02180</name>
</gene>
<dbReference type="PROSITE" id="PS50853">
    <property type="entry name" value="FN3"/>
    <property type="match status" value="6"/>
</dbReference>
<feature type="domain" description="Fibronectin type-III" evidence="4">
    <location>
        <begin position="623"/>
        <end position="714"/>
    </location>
</feature>
<evidence type="ECO:0000313" key="7">
    <source>
        <dbReference type="Proteomes" id="UP000289856"/>
    </source>
</evidence>
<keyword evidence="1" id="KW-0677">Repeat</keyword>
<evidence type="ECO:0000313" key="6">
    <source>
        <dbReference type="EMBL" id="BBI30819.1"/>
    </source>
</evidence>
<feature type="signal peptide" evidence="3">
    <location>
        <begin position="1"/>
        <end position="29"/>
    </location>
</feature>
<dbReference type="RefSeq" id="WP_130604739.1">
    <property type="nucleotide sequence ID" value="NZ_AP019400.1"/>
</dbReference>
<feature type="domain" description="Fibronectin type-III" evidence="4">
    <location>
        <begin position="715"/>
        <end position="806"/>
    </location>
</feature>
<dbReference type="Pfam" id="PF00395">
    <property type="entry name" value="SLH"/>
    <property type="match status" value="3"/>
</dbReference>
<dbReference type="Gene3D" id="2.60.40.10">
    <property type="entry name" value="Immunoglobulins"/>
    <property type="match status" value="6"/>
</dbReference>
<evidence type="ECO:0000259" key="5">
    <source>
        <dbReference type="PROSITE" id="PS51272"/>
    </source>
</evidence>
<name>A0A3T1CYG8_9BACL</name>
<dbReference type="InterPro" id="IPR001119">
    <property type="entry name" value="SLH_dom"/>
</dbReference>
<dbReference type="InterPro" id="IPR008964">
    <property type="entry name" value="Invasin/intimin_cell_adhesion"/>
</dbReference>
<evidence type="ECO:0000259" key="4">
    <source>
        <dbReference type="PROSITE" id="PS50853"/>
    </source>
</evidence>
<feature type="chain" id="PRO_5019117214" evidence="3">
    <location>
        <begin position="30"/>
        <end position="1536"/>
    </location>
</feature>
<feature type="region of interest" description="Disordered" evidence="2">
    <location>
        <begin position="1195"/>
        <end position="1228"/>
    </location>
</feature>